<feature type="transmembrane region" description="Helical" evidence="1">
    <location>
        <begin position="33"/>
        <end position="57"/>
    </location>
</feature>
<keyword evidence="1" id="KW-0472">Membrane</keyword>
<sequence length="103" mass="12157">MINLYFLCHVSILIFSCFYQCDSILIHQFTVLAYHGVTLKGVILLIVYCTVHFNVRLTITNNHAQMLGHIRSWMSSKLLDVPHFVMYILHFMFLSVRFLYLDL</sequence>
<accession>A0A6B0U7Z4</accession>
<protein>
    <submittedName>
        <fullName evidence="2">Putative secreted protein</fullName>
    </submittedName>
</protein>
<dbReference type="AlphaFoldDB" id="A0A6B0U7Z4"/>
<dbReference type="EMBL" id="GIFC01006556">
    <property type="protein sequence ID" value="MXU88639.1"/>
    <property type="molecule type" value="Transcribed_RNA"/>
</dbReference>
<evidence type="ECO:0000256" key="1">
    <source>
        <dbReference type="SAM" id="Phobius"/>
    </source>
</evidence>
<name>A0A6B0U7Z4_IXORI</name>
<organism evidence="2">
    <name type="scientific">Ixodes ricinus</name>
    <name type="common">Common tick</name>
    <name type="synonym">Acarus ricinus</name>
    <dbReference type="NCBI Taxonomy" id="34613"/>
    <lineage>
        <taxon>Eukaryota</taxon>
        <taxon>Metazoa</taxon>
        <taxon>Ecdysozoa</taxon>
        <taxon>Arthropoda</taxon>
        <taxon>Chelicerata</taxon>
        <taxon>Arachnida</taxon>
        <taxon>Acari</taxon>
        <taxon>Parasitiformes</taxon>
        <taxon>Ixodida</taxon>
        <taxon>Ixodoidea</taxon>
        <taxon>Ixodidae</taxon>
        <taxon>Ixodinae</taxon>
        <taxon>Ixodes</taxon>
    </lineage>
</organism>
<proteinExistence type="predicted"/>
<keyword evidence="1" id="KW-1133">Transmembrane helix</keyword>
<evidence type="ECO:0000313" key="2">
    <source>
        <dbReference type="EMBL" id="MXU88639.1"/>
    </source>
</evidence>
<reference evidence="2" key="1">
    <citation type="submission" date="2019-12" db="EMBL/GenBank/DDBJ databases">
        <title>An insight into the sialome of adult female Ixodes ricinus ticks feeding for 6 days.</title>
        <authorList>
            <person name="Perner J."/>
            <person name="Ribeiro J.M.C."/>
        </authorList>
    </citation>
    <scope>NUCLEOTIDE SEQUENCE</scope>
    <source>
        <strain evidence="2">Semi-engorged</strain>
        <tissue evidence="2">Salivary glands</tissue>
    </source>
</reference>
<keyword evidence="1" id="KW-0812">Transmembrane</keyword>
<feature type="transmembrane region" description="Helical" evidence="1">
    <location>
        <begin position="78"/>
        <end position="100"/>
    </location>
</feature>